<dbReference type="PANTHER" id="PTHR30531">
    <property type="entry name" value="FLAGELLAR BIOSYNTHETIC PROTEIN FLHB"/>
    <property type="match status" value="1"/>
</dbReference>
<evidence type="ECO:0000256" key="11">
    <source>
        <dbReference type="ARBA" id="ARBA00023225"/>
    </source>
</evidence>
<evidence type="ECO:0000313" key="15">
    <source>
        <dbReference type="EMBL" id="TQC76845.1"/>
    </source>
</evidence>
<evidence type="ECO:0000256" key="1">
    <source>
        <dbReference type="ARBA" id="ARBA00004651"/>
    </source>
</evidence>
<evidence type="ECO:0000256" key="3">
    <source>
        <dbReference type="ARBA" id="ARBA00021622"/>
    </source>
</evidence>
<organism evidence="15 16">
    <name type="scientific">Pantoea dispersa</name>
    <dbReference type="NCBI Taxonomy" id="59814"/>
    <lineage>
        <taxon>Bacteria</taxon>
        <taxon>Pseudomonadati</taxon>
        <taxon>Pseudomonadota</taxon>
        <taxon>Gammaproteobacteria</taxon>
        <taxon>Enterobacterales</taxon>
        <taxon>Erwiniaceae</taxon>
        <taxon>Pantoea</taxon>
    </lineage>
</organism>
<evidence type="ECO:0000313" key="16">
    <source>
        <dbReference type="Proteomes" id="UP000319715"/>
    </source>
</evidence>
<comment type="similarity">
    <text evidence="2 13">Belongs to the type III secretion exporter family.</text>
</comment>
<comment type="subcellular location">
    <subcellularLocation>
        <location evidence="1">Cell membrane</location>
        <topology evidence="1">Multi-pass membrane protein</topology>
    </subcellularLocation>
</comment>
<dbReference type="InterPro" id="IPR029025">
    <property type="entry name" value="T3SS_substrate_exporter_C"/>
</dbReference>
<feature type="transmembrane region" description="Helical" evidence="13">
    <location>
        <begin position="88"/>
        <end position="112"/>
    </location>
</feature>
<keyword evidence="8 13" id="KW-0653">Protein transport</keyword>
<evidence type="ECO:0000256" key="14">
    <source>
        <dbReference type="SAM" id="MobiDB-lite"/>
    </source>
</evidence>
<keyword evidence="15" id="KW-0969">Cilium</keyword>
<keyword evidence="9 13" id="KW-1133">Transmembrane helix</keyword>
<keyword evidence="7 13" id="KW-1005">Bacterial flagellum biogenesis</keyword>
<keyword evidence="10 13" id="KW-0472">Membrane</keyword>
<evidence type="ECO:0000256" key="6">
    <source>
        <dbReference type="ARBA" id="ARBA00022692"/>
    </source>
</evidence>
<keyword evidence="11 13" id="KW-1006">Bacterial flagellum protein export</keyword>
<feature type="transmembrane region" description="Helical" evidence="13">
    <location>
        <begin position="146"/>
        <end position="166"/>
    </location>
</feature>
<dbReference type="Gene3D" id="3.40.1690.10">
    <property type="entry name" value="secretion proteins EscU"/>
    <property type="match status" value="1"/>
</dbReference>
<sequence>MADESDVEKTEDPTPQRLAKAREEGQIPRSRELTSVLLLLVGWGLLLLGGERLAHQLLALLQQGLQIERASAFDPQQMLLQAGALLKLALLAMLPLAAGLLLTALCAPALLGGVTLSAKAIRLDVTRLSPLKGLKRMLSAQTLSELLKGVLKVTLAAVACGVFLLANKNAFIHLLWQPPGSGVHDGLRLLSRCLLLVVLAALPMVGYDIFWQLISHLKKLRMSRQEIRDEFKQSEGDPHVKGRIRQIQRNAARSRMMADVPKADVIVNNPTHYSVALAYSEDKMAAPVVLAKGAGEIALRIREAASAHAIPMLEAPPLARALYRHCEIGEAIPASLYTAVAEVLAWVYSLRRWRKGYGLAPQTPANLPVPAALDFARENPE</sequence>
<dbReference type="NCBIfam" id="TIGR00328">
    <property type="entry name" value="flhB"/>
    <property type="match status" value="1"/>
</dbReference>
<evidence type="ECO:0000256" key="2">
    <source>
        <dbReference type="ARBA" id="ARBA00010690"/>
    </source>
</evidence>
<evidence type="ECO:0000256" key="5">
    <source>
        <dbReference type="ARBA" id="ARBA00022475"/>
    </source>
</evidence>
<keyword evidence="4 13" id="KW-0813">Transport</keyword>
<keyword evidence="6 13" id="KW-0812">Transmembrane</keyword>
<evidence type="ECO:0000256" key="12">
    <source>
        <dbReference type="ARBA" id="ARBA00025078"/>
    </source>
</evidence>
<protein>
    <recommendedName>
        <fullName evidence="3 13">Flagellar biosynthetic protein FlhB</fullName>
    </recommendedName>
</protein>
<reference evidence="15 16" key="1">
    <citation type="submission" date="2019-06" db="EMBL/GenBank/DDBJ databases">
        <title>Pantoea dispersa Assembly.</title>
        <authorList>
            <person name="Wang J."/>
        </authorList>
    </citation>
    <scope>NUCLEOTIDE SEQUENCE [LARGE SCALE GENOMIC DNA]</scope>
    <source>
        <strain evidence="16">bio</strain>
    </source>
</reference>
<comment type="caution">
    <text evidence="13">Lacks conserved residue(s) required for the propagation of feature annotation.</text>
</comment>
<name>A0ABY3A2Z0_9GAMM</name>
<feature type="region of interest" description="Disordered" evidence="14">
    <location>
        <begin position="1"/>
        <end position="26"/>
    </location>
</feature>
<dbReference type="Gene3D" id="6.10.250.2080">
    <property type="match status" value="1"/>
</dbReference>
<dbReference type="Pfam" id="PF01312">
    <property type="entry name" value="Bac_export_2"/>
    <property type="match status" value="1"/>
</dbReference>
<dbReference type="RefSeq" id="WP_141495329.1">
    <property type="nucleotide sequence ID" value="NZ_VICF01000001.1"/>
</dbReference>
<dbReference type="InterPro" id="IPR006135">
    <property type="entry name" value="T3SS_substrate_exporter"/>
</dbReference>
<evidence type="ECO:0000256" key="4">
    <source>
        <dbReference type="ARBA" id="ARBA00022448"/>
    </source>
</evidence>
<evidence type="ECO:0000256" key="9">
    <source>
        <dbReference type="ARBA" id="ARBA00022989"/>
    </source>
</evidence>
<keyword evidence="5 13" id="KW-1003">Cell membrane</keyword>
<keyword evidence="15" id="KW-0282">Flagellum</keyword>
<dbReference type="SUPFAM" id="SSF160544">
    <property type="entry name" value="EscU C-terminal domain-like"/>
    <property type="match status" value="1"/>
</dbReference>
<feature type="compositionally biased region" description="Basic and acidic residues" evidence="14">
    <location>
        <begin position="7"/>
        <end position="26"/>
    </location>
</feature>
<comment type="function">
    <text evidence="12 13">Required for formation of the rod structure in the basal body of the flagellar apparatus. Together with FliI and FliH, may constitute the export apparatus of flagellin.</text>
</comment>
<keyword evidence="16" id="KW-1185">Reference proteome</keyword>
<gene>
    <name evidence="13 15" type="primary">flhB</name>
    <name evidence="15" type="ORF">FK492_02235</name>
</gene>
<dbReference type="Proteomes" id="UP000319715">
    <property type="component" value="Unassembled WGS sequence"/>
</dbReference>
<proteinExistence type="inferred from homology"/>
<dbReference type="PRINTS" id="PR00950">
    <property type="entry name" value="TYPE3IMSPROT"/>
</dbReference>
<accession>A0ABY3A2Z0</accession>
<keyword evidence="15" id="KW-0966">Cell projection</keyword>
<dbReference type="PANTHER" id="PTHR30531:SF12">
    <property type="entry name" value="FLAGELLAR BIOSYNTHETIC PROTEIN FLHB"/>
    <property type="match status" value="1"/>
</dbReference>
<dbReference type="InterPro" id="IPR006136">
    <property type="entry name" value="FlhB"/>
</dbReference>
<feature type="transmembrane region" description="Helical" evidence="13">
    <location>
        <begin position="189"/>
        <end position="214"/>
    </location>
</feature>
<evidence type="ECO:0000256" key="10">
    <source>
        <dbReference type="ARBA" id="ARBA00023136"/>
    </source>
</evidence>
<evidence type="ECO:0000256" key="13">
    <source>
        <dbReference type="RuleBase" id="RU364091"/>
    </source>
</evidence>
<dbReference type="EMBL" id="VICF01000001">
    <property type="protein sequence ID" value="TQC76845.1"/>
    <property type="molecule type" value="Genomic_DNA"/>
</dbReference>
<evidence type="ECO:0000256" key="7">
    <source>
        <dbReference type="ARBA" id="ARBA00022795"/>
    </source>
</evidence>
<evidence type="ECO:0000256" key="8">
    <source>
        <dbReference type="ARBA" id="ARBA00022927"/>
    </source>
</evidence>
<comment type="caution">
    <text evidence="15">The sequence shown here is derived from an EMBL/GenBank/DDBJ whole genome shotgun (WGS) entry which is preliminary data.</text>
</comment>